<name>A0A2T2NQ53_CORCC</name>
<reference evidence="1 2" key="1">
    <citation type="journal article" date="2018" name="Front. Microbiol.">
        <title>Genome-Wide Analysis of Corynespora cassiicola Leaf Fall Disease Putative Effectors.</title>
        <authorList>
            <person name="Lopez D."/>
            <person name="Ribeiro S."/>
            <person name="Label P."/>
            <person name="Fumanal B."/>
            <person name="Venisse J.S."/>
            <person name="Kohler A."/>
            <person name="de Oliveira R.R."/>
            <person name="Labutti K."/>
            <person name="Lipzen A."/>
            <person name="Lail K."/>
            <person name="Bauer D."/>
            <person name="Ohm R.A."/>
            <person name="Barry K.W."/>
            <person name="Spatafora J."/>
            <person name="Grigoriev I.V."/>
            <person name="Martin F.M."/>
            <person name="Pujade-Renaud V."/>
        </authorList>
    </citation>
    <scope>NUCLEOTIDE SEQUENCE [LARGE SCALE GENOMIC DNA]</scope>
    <source>
        <strain evidence="1 2">Philippines</strain>
    </source>
</reference>
<sequence>MGGVQQARGVIPLITTPAKYASALGAYHALLGKAGVALPQVLNRFEPLKSVRRIANAQEASVALDSPTKFAKKVYSMTKYHIDSTAKPLDGERHLYFIYHPDNDWYPQFCEMLDQKQLNRFCGVSDNLPALCFWMRFVRILLRETNRRRSLVVEDVFHIIIPAYWPIHFEGQIDFSDELYPLVIHGEVHQGKPQVKLNLPYAEDWILDNVENTYEEPWEITKAMGLGAKDPTVLGEIPTDADEAAIEEIHLSWRRNRSNGRRRR</sequence>
<dbReference type="InterPro" id="IPR046486">
    <property type="entry name" value="DUF6579"/>
</dbReference>
<accession>A0A2T2NQ53</accession>
<keyword evidence="2" id="KW-1185">Reference proteome</keyword>
<evidence type="ECO:0000313" key="2">
    <source>
        <dbReference type="Proteomes" id="UP000240883"/>
    </source>
</evidence>
<protein>
    <submittedName>
        <fullName evidence="1">Uncharacterized protein</fullName>
    </submittedName>
</protein>
<dbReference type="OrthoDB" id="3731404at2759"/>
<evidence type="ECO:0000313" key="1">
    <source>
        <dbReference type="EMBL" id="PSN67533.1"/>
    </source>
</evidence>
<proteinExistence type="predicted"/>
<organism evidence="1 2">
    <name type="scientific">Corynespora cassiicola Philippines</name>
    <dbReference type="NCBI Taxonomy" id="1448308"/>
    <lineage>
        <taxon>Eukaryota</taxon>
        <taxon>Fungi</taxon>
        <taxon>Dikarya</taxon>
        <taxon>Ascomycota</taxon>
        <taxon>Pezizomycotina</taxon>
        <taxon>Dothideomycetes</taxon>
        <taxon>Pleosporomycetidae</taxon>
        <taxon>Pleosporales</taxon>
        <taxon>Corynesporascaceae</taxon>
        <taxon>Corynespora</taxon>
    </lineage>
</organism>
<dbReference type="EMBL" id="KZ678135">
    <property type="protein sequence ID" value="PSN67533.1"/>
    <property type="molecule type" value="Genomic_DNA"/>
</dbReference>
<dbReference type="Proteomes" id="UP000240883">
    <property type="component" value="Unassembled WGS sequence"/>
</dbReference>
<gene>
    <name evidence="1" type="ORF">BS50DRAFT_574207</name>
</gene>
<dbReference type="STRING" id="1448308.A0A2T2NQ53"/>
<dbReference type="AlphaFoldDB" id="A0A2T2NQ53"/>
<dbReference type="Pfam" id="PF20219">
    <property type="entry name" value="DUF6579"/>
    <property type="match status" value="1"/>
</dbReference>